<dbReference type="PANTHER" id="PTHR31313">
    <property type="entry name" value="TY1 ENHANCER ACTIVATOR"/>
    <property type="match status" value="1"/>
</dbReference>
<evidence type="ECO:0000256" key="1">
    <source>
        <dbReference type="ARBA" id="ARBA00022723"/>
    </source>
</evidence>
<protein>
    <recommendedName>
        <fullName evidence="8">Xylanolytic transcriptional activator regulatory domain-containing protein</fullName>
    </recommendedName>
</protein>
<evidence type="ECO:0000256" key="3">
    <source>
        <dbReference type="ARBA" id="ARBA00023015"/>
    </source>
</evidence>
<keyword evidence="2" id="KW-0862">Zinc</keyword>
<proteinExistence type="predicted"/>
<keyword evidence="6" id="KW-0539">Nucleus</keyword>
<sequence length="943" mass="106219">MNAPFESGTNNQLSATESNKKSNKRSRTARAWSRYVDTLEKRIQKIESTLSSIGHYSTTVSSFPTSSVRPVTSPKEKSRRFIPFPKNKQEKGDTLDSVRFLGDMPELEMFRDHIGEKEYYEVGERKYRKVGRHYVEIVSPTDDPLEKKRFRGPPIPRTVTGINHWIYSMSGVDRYTSDRLMKIYFMNVHPLLPVINKTEFLRQYRDQADTYPSAELLNAMFGAAARFLEVGSQKKKSTAGFPDLQWEAPANWHIRFFEQSHALVTVNPPKSSVSTVQTSIIIYNTSGNVSSSESEGWIMSGTAIRLAQFFALNRDCDGWDIPENEKETRKRIWWSLYISDRFQAANVGRPLSIHDEDNDVAYPDPTESWTEILDEPRDENDDAWPRFPSSTFRPESIEGRAEIYELFIQLIKLSEILGHILQALYTPRASKISLKYGWDQIVTRLDHELTEWRFGFPTALDKTNYKDFDEINGYFAPTIASLLLCYFGSLILLHRPFIERNTNISDRPSYSSFRISSSAATRGIRIAEQMSMRDYLMLPYCFNITPILQFSLIHIYNSRNSDGRIAAPSRAYVFKTMELVTNIQHMSKRATQLYRVLKFIIDNMNITIETEANTPTPNDETAAGTATTAVTLPSREATPPLPSTATTITEKPTTVEKHQSQPEDTQIESGIPRKISDVGRGISPLQQSSARSTNTSAAPPTGSLSSSSTSTATETIAVPAATTAVPTVIPNYFESQQSDSTNGLQSWDTEWVHNTYLPSNILINLENPDSRSTYKPPSNGSEAFTIRQFGYDTQNCSSGELEIILRNISTASLPLSDVINSSSADPTATTRTLSAQPLSQQQQQEHLSTTSTISYGLNTESQSTVTSVFSPLTNIIAPLPQSHSIQQPQSQLPALSTQQQNIQNTFHNDPNNPFYSVPVSLDMGEWNEWMQQLNNSTANPFSY</sequence>
<evidence type="ECO:0000256" key="5">
    <source>
        <dbReference type="ARBA" id="ARBA00023163"/>
    </source>
</evidence>
<reference evidence="9 10" key="1">
    <citation type="submission" date="2020-12" db="EMBL/GenBank/DDBJ databases">
        <title>Metabolic potential, ecology and presence of endohyphal bacteria is reflected in genomic diversity of Mucoromycotina.</title>
        <authorList>
            <person name="Muszewska A."/>
            <person name="Okrasinska A."/>
            <person name="Steczkiewicz K."/>
            <person name="Drgas O."/>
            <person name="Orlowska M."/>
            <person name="Perlinska-Lenart U."/>
            <person name="Aleksandrzak-Piekarczyk T."/>
            <person name="Szatraj K."/>
            <person name="Zielenkiewicz U."/>
            <person name="Pilsyk S."/>
            <person name="Malc E."/>
            <person name="Mieczkowski P."/>
            <person name="Kruszewska J.S."/>
            <person name="Biernat P."/>
            <person name="Pawlowska J."/>
        </authorList>
    </citation>
    <scope>NUCLEOTIDE SEQUENCE [LARGE SCALE GENOMIC DNA]</scope>
    <source>
        <strain evidence="9 10">CBS 142.35</strain>
    </source>
</reference>
<accession>A0A8H7S527</accession>
<feature type="region of interest" description="Disordered" evidence="7">
    <location>
        <begin position="59"/>
        <end position="78"/>
    </location>
</feature>
<dbReference type="PANTHER" id="PTHR31313:SF81">
    <property type="entry name" value="TY1 ENHANCER ACTIVATOR"/>
    <property type="match status" value="1"/>
</dbReference>
<feature type="region of interest" description="Disordered" evidence="7">
    <location>
        <begin position="822"/>
        <end position="847"/>
    </location>
</feature>
<comment type="caution">
    <text evidence="9">The sequence shown here is derived from an EMBL/GenBank/DDBJ whole genome shotgun (WGS) entry which is preliminary data.</text>
</comment>
<feature type="compositionally biased region" description="Polar residues" evidence="7">
    <location>
        <begin position="684"/>
        <end position="694"/>
    </location>
</feature>
<feature type="compositionally biased region" description="Low complexity" evidence="7">
    <location>
        <begin position="621"/>
        <end position="631"/>
    </location>
</feature>
<feature type="compositionally biased region" description="Polar residues" evidence="7">
    <location>
        <begin position="643"/>
        <end position="652"/>
    </location>
</feature>
<dbReference type="SMART" id="SM00906">
    <property type="entry name" value="Fungal_trans"/>
    <property type="match status" value="1"/>
</dbReference>
<feature type="compositionally biased region" description="Polar residues" evidence="7">
    <location>
        <begin position="7"/>
        <end position="17"/>
    </location>
</feature>
<dbReference type="OrthoDB" id="1924787at2759"/>
<evidence type="ECO:0000259" key="8">
    <source>
        <dbReference type="SMART" id="SM00906"/>
    </source>
</evidence>
<evidence type="ECO:0000256" key="7">
    <source>
        <dbReference type="SAM" id="MobiDB-lite"/>
    </source>
</evidence>
<gene>
    <name evidence="9" type="ORF">INT45_002724</name>
</gene>
<keyword evidence="4" id="KW-0238">DNA-binding</keyword>
<name>A0A8H7S527_9FUNG</name>
<feature type="domain" description="Xylanolytic transcriptional activator regulatory" evidence="8">
    <location>
        <begin position="296"/>
        <end position="369"/>
    </location>
</feature>
<evidence type="ECO:0000313" key="10">
    <source>
        <dbReference type="Proteomes" id="UP000646827"/>
    </source>
</evidence>
<feature type="region of interest" description="Disordered" evidence="7">
    <location>
        <begin position="1"/>
        <end position="30"/>
    </location>
</feature>
<dbReference type="InterPro" id="IPR051615">
    <property type="entry name" value="Transcr_Regulatory_Elem"/>
</dbReference>
<keyword evidence="10" id="KW-1185">Reference proteome</keyword>
<evidence type="ECO:0000256" key="4">
    <source>
        <dbReference type="ARBA" id="ARBA00023125"/>
    </source>
</evidence>
<feature type="compositionally biased region" description="Low complexity" evidence="7">
    <location>
        <begin position="695"/>
        <end position="711"/>
    </location>
</feature>
<feature type="compositionally biased region" description="Polar residues" evidence="7">
    <location>
        <begin position="822"/>
        <end position="831"/>
    </location>
</feature>
<dbReference type="Pfam" id="PF04082">
    <property type="entry name" value="Fungal_trans"/>
    <property type="match status" value="1"/>
</dbReference>
<dbReference type="InterPro" id="IPR007219">
    <property type="entry name" value="XnlR_reg_dom"/>
</dbReference>
<keyword evidence="3" id="KW-0805">Transcription regulation</keyword>
<dbReference type="GO" id="GO:0006351">
    <property type="term" value="P:DNA-templated transcription"/>
    <property type="evidence" value="ECO:0007669"/>
    <property type="project" value="InterPro"/>
</dbReference>
<dbReference type="Proteomes" id="UP000646827">
    <property type="component" value="Unassembled WGS sequence"/>
</dbReference>
<keyword evidence="5" id="KW-0804">Transcription</keyword>
<feature type="compositionally biased region" description="Low complexity" evidence="7">
    <location>
        <begin position="832"/>
        <end position="847"/>
    </location>
</feature>
<evidence type="ECO:0000256" key="2">
    <source>
        <dbReference type="ARBA" id="ARBA00022833"/>
    </source>
</evidence>
<dbReference type="GO" id="GO:0003677">
    <property type="term" value="F:DNA binding"/>
    <property type="evidence" value="ECO:0007669"/>
    <property type="project" value="UniProtKB-KW"/>
</dbReference>
<evidence type="ECO:0000313" key="9">
    <source>
        <dbReference type="EMBL" id="KAG2221686.1"/>
    </source>
</evidence>
<dbReference type="AlphaFoldDB" id="A0A8H7S527"/>
<dbReference type="CDD" id="cd12148">
    <property type="entry name" value="fungal_TF_MHR"/>
    <property type="match status" value="1"/>
</dbReference>
<keyword evidence="1" id="KW-0479">Metal-binding</keyword>
<feature type="compositionally biased region" description="Low complexity" evidence="7">
    <location>
        <begin position="59"/>
        <end position="73"/>
    </location>
</feature>
<dbReference type="GO" id="GO:0008270">
    <property type="term" value="F:zinc ion binding"/>
    <property type="evidence" value="ECO:0007669"/>
    <property type="project" value="InterPro"/>
</dbReference>
<feature type="region of interest" description="Disordered" evidence="7">
    <location>
        <begin position="611"/>
        <end position="711"/>
    </location>
</feature>
<evidence type="ECO:0000256" key="6">
    <source>
        <dbReference type="ARBA" id="ARBA00023242"/>
    </source>
</evidence>
<dbReference type="EMBL" id="JAEPRB010000102">
    <property type="protein sequence ID" value="KAG2221686.1"/>
    <property type="molecule type" value="Genomic_DNA"/>
</dbReference>
<organism evidence="9 10">
    <name type="scientific">Circinella minor</name>
    <dbReference type="NCBI Taxonomy" id="1195481"/>
    <lineage>
        <taxon>Eukaryota</taxon>
        <taxon>Fungi</taxon>
        <taxon>Fungi incertae sedis</taxon>
        <taxon>Mucoromycota</taxon>
        <taxon>Mucoromycotina</taxon>
        <taxon>Mucoromycetes</taxon>
        <taxon>Mucorales</taxon>
        <taxon>Lichtheimiaceae</taxon>
        <taxon>Circinella</taxon>
    </lineage>
</organism>